<accession>A0AAV7XHN6</accession>
<dbReference type="PANTHER" id="PTHR18934:SF99">
    <property type="entry name" value="ATP-DEPENDENT RNA HELICASE DHX37-RELATED"/>
    <property type="match status" value="1"/>
</dbReference>
<dbReference type="InterPro" id="IPR011545">
    <property type="entry name" value="DEAD/DEAH_box_helicase_dom"/>
</dbReference>
<feature type="domain" description="Helicase C-terminal" evidence="9">
    <location>
        <begin position="600"/>
        <end position="803"/>
    </location>
</feature>
<keyword evidence="4" id="KW-0378">Hydrolase</keyword>
<dbReference type="GO" id="GO:0005524">
    <property type="term" value="F:ATP binding"/>
    <property type="evidence" value="ECO:0007669"/>
    <property type="project" value="UniProtKB-KW"/>
</dbReference>
<dbReference type="GO" id="GO:0000462">
    <property type="term" value="P:maturation of SSU-rRNA from tricistronic rRNA transcript (SSU-rRNA, 5.8S rRNA, LSU-rRNA)"/>
    <property type="evidence" value="ECO:0007669"/>
    <property type="project" value="TreeGrafter"/>
</dbReference>
<feature type="domain" description="Helicase ATP-binding" evidence="8">
    <location>
        <begin position="338"/>
        <end position="505"/>
    </location>
</feature>
<dbReference type="CDD" id="cd17982">
    <property type="entry name" value="DEXHc_DHX37"/>
    <property type="match status" value="1"/>
</dbReference>
<gene>
    <name evidence="10" type="ORF">ONE63_010783</name>
</gene>
<evidence type="ECO:0000256" key="4">
    <source>
        <dbReference type="ARBA" id="ARBA00022801"/>
    </source>
</evidence>
<dbReference type="EC" id="3.6.4.13" evidence="2"/>
<dbReference type="Pfam" id="PF00271">
    <property type="entry name" value="Helicase_C"/>
    <property type="match status" value="1"/>
</dbReference>
<dbReference type="PROSITE" id="PS51192">
    <property type="entry name" value="HELICASE_ATP_BIND_1"/>
    <property type="match status" value="1"/>
</dbReference>
<evidence type="ECO:0000313" key="10">
    <source>
        <dbReference type="EMBL" id="KAJ1524270.1"/>
    </source>
</evidence>
<keyword evidence="6" id="KW-0067">ATP-binding</keyword>
<name>A0AAV7XHN6_9NEOP</name>
<keyword evidence="5" id="KW-0347">Helicase</keyword>
<dbReference type="Pfam" id="PF23362">
    <property type="entry name" value="DHX37_C"/>
    <property type="match status" value="1"/>
</dbReference>
<evidence type="ECO:0000256" key="2">
    <source>
        <dbReference type="ARBA" id="ARBA00012552"/>
    </source>
</evidence>
<dbReference type="PANTHER" id="PTHR18934">
    <property type="entry name" value="ATP-DEPENDENT RNA HELICASE"/>
    <property type="match status" value="1"/>
</dbReference>
<dbReference type="InterPro" id="IPR002464">
    <property type="entry name" value="DNA/RNA_helicase_DEAH_CS"/>
</dbReference>
<evidence type="ECO:0000259" key="9">
    <source>
        <dbReference type="PROSITE" id="PS51194"/>
    </source>
</evidence>
<dbReference type="Gene3D" id="3.40.50.300">
    <property type="entry name" value="P-loop containing nucleotide triphosphate hydrolases"/>
    <property type="match status" value="3"/>
</dbReference>
<evidence type="ECO:0000256" key="7">
    <source>
        <dbReference type="SAM" id="MobiDB-lite"/>
    </source>
</evidence>
<dbReference type="PROSITE" id="PS00690">
    <property type="entry name" value="DEAH_ATP_HELICASE"/>
    <property type="match status" value="1"/>
</dbReference>
<evidence type="ECO:0000256" key="3">
    <source>
        <dbReference type="ARBA" id="ARBA00022741"/>
    </source>
</evidence>
<dbReference type="Pfam" id="PF07717">
    <property type="entry name" value="OB_NTP_bind"/>
    <property type="match status" value="1"/>
</dbReference>
<keyword evidence="3" id="KW-0547">Nucleotide-binding</keyword>
<dbReference type="GO" id="GO:0005730">
    <property type="term" value="C:nucleolus"/>
    <property type="evidence" value="ECO:0007669"/>
    <property type="project" value="TreeGrafter"/>
</dbReference>
<dbReference type="CDD" id="cd18791">
    <property type="entry name" value="SF2_C_RHA"/>
    <property type="match status" value="1"/>
</dbReference>
<dbReference type="InterPro" id="IPR048333">
    <property type="entry name" value="HA2_WH"/>
</dbReference>
<evidence type="ECO:0000256" key="6">
    <source>
        <dbReference type="ARBA" id="ARBA00022840"/>
    </source>
</evidence>
<feature type="region of interest" description="Disordered" evidence="7">
    <location>
        <begin position="640"/>
        <end position="659"/>
    </location>
</feature>
<dbReference type="InterPro" id="IPR011709">
    <property type="entry name" value="DEAD-box_helicase_OB_fold"/>
</dbReference>
<dbReference type="SMART" id="SM00490">
    <property type="entry name" value="HELICc"/>
    <property type="match status" value="1"/>
</dbReference>
<feature type="region of interest" description="Disordered" evidence="7">
    <location>
        <begin position="170"/>
        <end position="287"/>
    </location>
</feature>
<dbReference type="Pfam" id="PF04408">
    <property type="entry name" value="WHD_HA2"/>
    <property type="match status" value="1"/>
</dbReference>
<evidence type="ECO:0000259" key="8">
    <source>
        <dbReference type="PROSITE" id="PS51192"/>
    </source>
</evidence>
<proteinExistence type="inferred from homology"/>
<dbReference type="GO" id="GO:0016787">
    <property type="term" value="F:hydrolase activity"/>
    <property type="evidence" value="ECO:0007669"/>
    <property type="project" value="UniProtKB-KW"/>
</dbReference>
<dbReference type="InterPro" id="IPR014001">
    <property type="entry name" value="Helicase_ATP-bd"/>
</dbReference>
<dbReference type="Pfam" id="PF21010">
    <property type="entry name" value="HA2_C"/>
    <property type="match status" value="1"/>
</dbReference>
<comment type="caution">
    <text evidence="10">The sequence shown here is derived from an EMBL/GenBank/DDBJ whole genome shotgun (WGS) entry which is preliminary data.</text>
</comment>
<dbReference type="Pfam" id="PF00270">
    <property type="entry name" value="DEAD"/>
    <property type="match status" value="1"/>
</dbReference>
<dbReference type="GO" id="GO:0003723">
    <property type="term" value="F:RNA binding"/>
    <property type="evidence" value="ECO:0007669"/>
    <property type="project" value="TreeGrafter"/>
</dbReference>
<dbReference type="Gene3D" id="1.20.120.1080">
    <property type="match status" value="1"/>
</dbReference>
<sequence>MGKITKKYNWKARQVQDTVVDNSEASKIKLEVDLPGKGKYDASNPLVLPSDKRKTKVKQQPGTVTKILSRKQRKRLEKIVEKKKKKENRSQLLQSLSEVQATPEVLKELTSITSVQTKGVKRIFKEAEGGIADSSKRAKQALDCGEAQSSASLNSISGSRKRKALLRAGLWKPDGDESIPDVDPNVVGFENFVPPQDSSDGEEEEEEEEEDESDNEQEEQDVESNLGNGTEETTANVQSKDNSVAGTDVEEHTGNNGIEKFDDTPVEKQDNSPRKKSDTSKEKGMHGVWSSSALMECTAPKIKSLPPRPVVFVPVNRKPDIQESRMKLPVIAEEQPIMEAISENPVVIIAGETGSGKTTQVPQFLYEAGYARDGKIIGVTEPRRVAAISMSKRIAEEMNLSPKEVSYLIRFEGNASDKTKIKFMTDGVLLKEIQSDFLLTKYSVIVLDEAHERSVYTDILIGLLSRIVPLRLKRNNPLKLVIMSATLRLEDFVENSRLFRTTPPVIKVEARQFPVTIHFNKRTNPDYCLEAFRKACKIHAKLPDGGILIFLTGQREVNNLVRKLRTAFPIKNKKLINTLAKKDERKRNQSVGDEEEEELNLERALQKVKKHSKKKQGEKTLPTINLDEYAVVPNDDTETDLLGEDLDDLSGNEDENDDEFDDTELLQSATSQPMWVLPMYSILPSHEQAKIFQPPPDGCRLCVVATNVAETSLTIPNIKYVVDCGRWKTRMYDKVTGISSFDVEWCSKASANQRAGRAGRTGPGHCYRLYSSAVFNDSFPLYTTPEIQRKPVDDLLLQMKAMSIHKVVNFPFPSAPDLLQIKIAERRLRILGALTSPSNEVLDDFSGKLTPLGQAISVFPVSPRFGKMLALSHQHDLLALTVCIVAALSVQEVLLEVPISNTEEAKGNGSQQQWSLTRRKWTGTGNSKLLGDPMILLRAVGAAEYAAVRGDLLSFCNSNGLRHKAVVEIRKLRVQLTNEVNLNVSDLNLSVDPRMPPPTDIQAKLLRQVLLSGLVDQVAKRVDPDELKEGEDKRKWKHAYQIPELESPVFLHSSSVLRKELPEWVVYQEIYETNKPYMRGVTAIEPEWLPIFAPALCNISEPLSEPPPRYDLESDRLLCHVSSTFGRSGWPLPIMELDYPASLDRYKWFARFLLDGSVFPKLGKFTKSLLSTPATMVKTWANLQTRTEVLLKSLAAKQLDSACKLRGTWKEEPKYLLDAYKKWLPESAHPELIACWPPM</sequence>
<feature type="compositionally biased region" description="Acidic residues" evidence="7">
    <location>
        <begin position="199"/>
        <end position="222"/>
    </location>
</feature>
<dbReference type="SUPFAM" id="SSF52540">
    <property type="entry name" value="P-loop containing nucleoside triphosphate hydrolases"/>
    <property type="match status" value="1"/>
</dbReference>
<dbReference type="PROSITE" id="PS51194">
    <property type="entry name" value="HELICASE_CTER"/>
    <property type="match status" value="1"/>
</dbReference>
<dbReference type="GO" id="GO:0003724">
    <property type="term" value="F:RNA helicase activity"/>
    <property type="evidence" value="ECO:0007669"/>
    <property type="project" value="UniProtKB-EC"/>
</dbReference>
<feature type="compositionally biased region" description="Basic and acidic residues" evidence="7">
    <location>
        <begin position="249"/>
        <end position="285"/>
    </location>
</feature>
<evidence type="ECO:0000256" key="1">
    <source>
        <dbReference type="ARBA" id="ARBA00008792"/>
    </source>
</evidence>
<keyword evidence="11" id="KW-1185">Reference proteome</keyword>
<dbReference type="InterPro" id="IPR056371">
    <property type="entry name" value="DHX37-like_C"/>
</dbReference>
<dbReference type="InterPro" id="IPR001650">
    <property type="entry name" value="Helicase_C-like"/>
</dbReference>
<dbReference type="FunFam" id="3.40.50.300:FF:003770">
    <property type="entry name" value="ATP-dependent RNA helicase DHR1, putative"/>
    <property type="match status" value="1"/>
</dbReference>
<dbReference type="AlphaFoldDB" id="A0AAV7XHN6"/>
<dbReference type="FunFam" id="3.40.50.300:FF:000895">
    <property type="entry name" value="probable ATP-dependent RNA helicase DHX37"/>
    <property type="match status" value="1"/>
</dbReference>
<organism evidence="10 11">
    <name type="scientific">Megalurothrips usitatus</name>
    <name type="common">bean blossom thrips</name>
    <dbReference type="NCBI Taxonomy" id="439358"/>
    <lineage>
        <taxon>Eukaryota</taxon>
        <taxon>Metazoa</taxon>
        <taxon>Ecdysozoa</taxon>
        <taxon>Arthropoda</taxon>
        <taxon>Hexapoda</taxon>
        <taxon>Insecta</taxon>
        <taxon>Pterygota</taxon>
        <taxon>Neoptera</taxon>
        <taxon>Paraneoptera</taxon>
        <taxon>Thysanoptera</taxon>
        <taxon>Terebrantia</taxon>
        <taxon>Thripoidea</taxon>
        <taxon>Thripidae</taxon>
        <taxon>Megalurothrips</taxon>
    </lineage>
</organism>
<dbReference type="SMART" id="SM00487">
    <property type="entry name" value="DEXDc"/>
    <property type="match status" value="1"/>
</dbReference>
<protein>
    <recommendedName>
        <fullName evidence="2">RNA helicase</fullName>
        <ecNumber evidence="2">3.6.4.13</ecNumber>
    </recommendedName>
</protein>
<evidence type="ECO:0000256" key="5">
    <source>
        <dbReference type="ARBA" id="ARBA00022806"/>
    </source>
</evidence>
<dbReference type="InterPro" id="IPR007502">
    <property type="entry name" value="Helicase-assoc_dom"/>
</dbReference>
<dbReference type="EMBL" id="JAPTSV010000009">
    <property type="protein sequence ID" value="KAJ1524270.1"/>
    <property type="molecule type" value="Genomic_DNA"/>
</dbReference>
<dbReference type="Proteomes" id="UP001075354">
    <property type="component" value="Chromosome 9"/>
</dbReference>
<dbReference type="SMART" id="SM00847">
    <property type="entry name" value="HA2"/>
    <property type="match status" value="1"/>
</dbReference>
<dbReference type="InterPro" id="IPR027417">
    <property type="entry name" value="P-loop_NTPase"/>
</dbReference>
<evidence type="ECO:0000313" key="11">
    <source>
        <dbReference type="Proteomes" id="UP001075354"/>
    </source>
</evidence>
<feature type="compositionally biased region" description="Polar residues" evidence="7">
    <location>
        <begin position="225"/>
        <end position="245"/>
    </location>
</feature>
<reference evidence="10" key="1">
    <citation type="submission" date="2022-12" db="EMBL/GenBank/DDBJ databases">
        <title>Chromosome-level genome assembly of the bean flower thrips Megalurothrips usitatus.</title>
        <authorList>
            <person name="Ma L."/>
            <person name="Liu Q."/>
            <person name="Li H."/>
            <person name="Cai W."/>
        </authorList>
    </citation>
    <scope>NUCLEOTIDE SEQUENCE</scope>
    <source>
        <strain evidence="10">Cailab_2022a</strain>
    </source>
</reference>
<comment type="similarity">
    <text evidence="1">Belongs to the DEAD box helicase family. DEAH subfamily.</text>
</comment>